<protein>
    <submittedName>
        <fullName evidence="2">Putative membrane protein</fullName>
    </submittedName>
</protein>
<feature type="transmembrane region" description="Helical" evidence="1">
    <location>
        <begin position="77"/>
        <end position="97"/>
    </location>
</feature>
<feature type="transmembrane region" description="Helical" evidence="1">
    <location>
        <begin position="152"/>
        <end position="174"/>
    </location>
</feature>
<name>A0A2S6H992_9GAMM</name>
<dbReference type="Proteomes" id="UP000240010">
    <property type="component" value="Unassembled WGS sequence"/>
</dbReference>
<dbReference type="EMBL" id="PTIZ01000012">
    <property type="protein sequence ID" value="PPK74047.1"/>
    <property type="molecule type" value="Genomic_DNA"/>
</dbReference>
<keyword evidence="1" id="KW-1133">Transmembrane helix</keyword>
<accession>A0A2S6H992</accession>
<evidence type="ECO:0000256" key="1">
    <source>
        <dbReference type="SAM" id="Phobius"/>
    </source>
</evidence>
<dbReference type="AlphaFoldDB" id="A0A2S6H992"/>
<gene>
    <name evidence="2" type="ORF">B0F87_11298</name>
</gene>
<sequence>MRLLVSGVMGLSTLLYPLVVFFGRDYFEPWKIAGLLIVLLLVRLAASYSIKHWSTPLLIAGIGYCLFAMWSNQLGTLLFYPILVNGLMLLIFGWSLFSPPSLIERLARLQHPDLPPEGVIYTRRVTQVWCGFFIVNGTLAWVTAFWCSLEVWSLYNGLIAYVLMGVLFAAEYLVRMRTQKHVR</sequence>
<organism evidence="2 3">
    <name type="scientific">Methylobacter tundripaludum</name>
    <dbReference type="NCBI Taxonomy" id="173365"/>
    <lineage>
        <taxon>Bacteria</taxon>
        <taxon>Pseudomonadati</taxon>
        <taxon>Pseudomonadota</taxon>
        <taxon>Gammaproteobacteria</taxon>
        <taxon>Methylococcales</taxon>
        <taxon>Methylococcaceae</taxon>
        <taxon>Methylobacter</taxon>
    </lineage>
</organism>
<feature type="transmembrane region" description="Helical" evidence="1">
    <location>
        <begin position="53"/>
        <end position="71"/>
    </location>
</feature>
<dbReference type="RefSeq" id="WP_104430149.1">
    <property type="nucleotide sequence ID" value="NZ_PTIZ01000012.1"/>
</dbReference>
<evidence type="ECO:0000313" key="3">
    <source>
        <dbReference type="Proteomes" id="UP000240010"/>
    </source>
</evidence>
<comment type="caution">
    <text evidence="2">The sequence shown here is derived from an EMBL/GenBank/DDBJ whole genome shotgun (WGS) entry which is preliminary data.</text>
</comment>
<keyword evidence="1" id="KW-0472">Membrane</keyword>
<feature type="transmembrane region" description="Helical" evidence="1">
    <location>
        <begin position="128"/>
        <end position="146"/>
    </location>
</feature>
<reference evidence="2 3" key="1">
    <citation type="submission" date="2018-02" db="EMBL/GenBank/DDBJ databases">
        <title>Subsurface microbial communities from deep shales in Ohio and West Virginia, USA.</title>
        <authorList>
            <person name="Wrighton K."/>
        </authorList>
    </citation>
    <scope>NUCLEOTIDE SEQUENCE [LARGE SCALE GENOMIC DNA]</scope>
    <source>
        <strain evidence="2 3">OWC-DMM</strain>
    </source>
</reference>
<keyword evidence="1" id="KW-0812">Transmembrane</keyword>
<evidence type="ECO:0000313" key="2">
    <source>
        <dbReference type="EMBL" id="PPK74047.1"/>
    </source>
</evidence>
<proteinExistence type="predicted"/>
<feature type="transmembrane region" description="Helical" evidence="1">
    <location>
        <begin position="27"/>
        <end position="46"/>
    </location>
</feature>